<comment type="caution">
    <text evidence="2">The sequence shown here is derived from an EMBL/GenBank/DDBJ whole genome shotgun (WGS) entry which is preliminary data.</text>
</comment>
<evidence type="ECO:0008006" key="4">
    <source>
        <dbReference type="Google" id="ProtNLM"/>
    </source>
</evidence>
<accession>A0A4V3D0C4</accession>
<feature type="compositionally biased region" description="Gly residues" evidence="1">
    <location>
        <begin position="1"/>
        <end position="11"/>
    </location>
</feature>
<dbReference type="Proteomes" id="UP000295444">
    <property type="component" value="Unassembled WGS sequence"/>
</dbReference>
<dbReference type="EMBL" id="SNXZ01000001">
    <property type="protein sequence ID" value="TDQ05245.1"/>
    <property type="molecule type" value="Genomic_DNA"/>
</dbReference>
<evidence type="ECO:0000313" key="3">
    <source>
        <dbReference type="Proteomes" id="UP000295444"/>
    </source>
</evidence>
<organism evidence="2 3">
    <name type="scientific">Labedaea rhizosphaerae</name>
    <dbReference type="NCBI Taxonomy" id="598644"/>
    <lineage>
        <taxon>Bacteria</taxon>
        <taxon>Bacillati</taxon>
        <taxon>Actinomycetota</taxon>
        <taxon>Actinomycetes</taxon>
        <taxon>Pseudonocardiales</taxon>
        <taxon>Pseudonocardiaceae</taxon>
        <taxon>Labedaea</taxon>
    </lineage>
</organism>
<feature type="compositionally biased region" description="Low complexity" evidence="1">
    <location>
        <begin position="15"/>
        <end position="24"/>
    </location>
</feature>
<proteinExistence type="predicted"/>
<evidence type="ECO:0000256" key="1">
    <source>
        <dbReference type="SAM" id="MobiDB-lite"/>
    </source>
</evidence>
<keyword evidence="3" id="KW-1185">Reference proteome</keyword>
<reference evidence="2 3" key="1">
    <citation type="submission" date="2019-03" db="EMBL/GenBank/DDBJ databases">
        <title>Genomic Encyclopedia of Type Strains, Phase IV (KMG-IV): sequencing the most valuable type-strain genomes for metagenomic binning, comparative biology and taxonomic classification.</title>
        <authorList>
            <person name="Goeker M."/>
        </authorList>
    </citation>
    <scope>NUCLEOTIDE SEQUENCE [LARGE SCALE GENOMIC DNA]</scope>
    <source>
        <strain evidence="2 3">DSM 45361</strain>
    </source>
</reference>
<evidence type="ECO:0000313" key="2">
    <source>
        <dbReference type="EMBL" id="TDQ05245.1"/>
    </source>
</evidence>
<dbReference type="RefSeq" id="WP_166659035.1">
    <property type="nucleotide sequence ID" value="NZ_SNXZ01000001.1"/>
</dbReference>
<protein>
    <recommendedName>
        <fullName evidence="4">PE family protein</fullName>
    </recommendedName>
</protein>
<name>A0A4V3D0C4_LABRH</name>
<feature type="region of interest" description="Disordered" evidence="1">
    <location>
        <begin position="1"/>
        <end position="27"/>
    </location>
</feature>
<gene>
    <name evidence="2" type="ORF">EV186_1011213</name>
</gene>
<sequence>MAGFQKDGGGSHADTPAPTAGTGTQRLQVTPENVVELAVTFRQIADLYEPIAQGLEYDLLIKEPWLGDPFSQWAKDEFNNYFVKDDNSLVATIRALHKQQVDTFNALKVIADQYGKTEELNKQLMQQQEQTP</sequence>
<dbReference type="AlphaFoldDB" id="A0A4V3D0C4"/>